<name>A0ABV4BPU8_9CLOT</name>
<dbReference type="Gene3D" id="3.40.190.290">
    <property type="match status" value="1"/>
</dbReference>
<comment type="caution">
    <text evidence="6">The sequence shown here is derived from an EMBL/GenBank/DDBJ whole genome shotgun (WGS) entry which is preliminary data.</text>
</comment>
<keyword evidence="2" id="KW-0805">Transcription regulation</keyword>
<evidence type="ECO:0000256" key="4">
    <source>
        <dbReference type="ARBA" id="ARBA00023163"/>
    </source>
</evidence>
<dbReference type="SUPFAM" id="SSF53850">
    <property type="entry name" value="Periplasmic binding protein-like II"/>
    <property type="match status" value="1"/>
</dbReference>
<evidence type="ECO:0000256" key="2">
    <source>
        <dbReference type="ARBA" id="ARBA00023015"/>
    </source>
</evidence>
<dbReference type="InterPro" id="IPR000847">
    <property type="entry name" value="LysR_HTH_N"/>
</dbReference>
<evidence type="ECO:0000313" key="6">
    <source>
        <dbReference type="EMBL" id="MEY8000799.1"/>
    </source>
</evidence>
<dbReference type="Pfam" id="PF00126">
    <property type="entry name" value="HTH_1"/>
    <property type="match status" value="1"/>
</dbReference>
<feature type="domain" description="HTH lysR-type" evidence="5">
    <location>
        <begin position="1"/>
        <end position="58"/>
    </location>
</feature>
<dbReference type="RefSeq" id="WP_369704690.1">
    <property type="nucleotide sequence ID" value="NZ_JBGEWD010000010.1"/>
</dbReference>
<evidence type="ECO:0000256" key="3">
    <source>
        <dbReference type="ARBA" id="ARBA00023125"/>
    </source>
</evidence>
<dbReference type="PROSITE" id="PS50931">
    <property type="entry name" value="HTH_LYSR"/>
    <property type="match status" value="1"/>
</dbReference>
<keyword evidence="7" id="KW-1185">Reference proteome</keyword>
<dbReference type="EMBL" id="JBGEWD010000010">
    <property type="protein sequence ID" value="MEY8000799.1"/>
    <property type="molecule type" value="Genomic_DNA"/>
</dbReference>
<comment type="similarity">
    <text evidence="1">Belongs to the LysR transcriptional regulatory family.</text>
</comment>
<dbReference type="NCBIfam" id="NF040786">
    <property type="entry name" value="LysR_Sec_metab"/>
    <property type="match status" value="1"/>
</dbReference>
<dbReference type="PRINTS" id="PR00039">
    <property type="entry name" value="HTHLYSR"/>
</dbReference>
<evidence type="ECO:0000259" key="5">
    <source>
        <dbReference type="PROSITE" id="PS50931"/>
    </source>
</evidence>
<dbReference type="InterPro" id="IPR005119">
    <property type="entry name" value="LysR_subst-bd"/>
</dbReference>
<protein>
    <submittedName>
        <fullName evidence="6">Selenium metabolism-associated LysR family transcriptional regulator</fullName>
    </submittedName>
</protein>
<reference evidence="6 7" key="1">
    <citation type="submission" date="2024-08" db="EMBL/GenBank/DDBJ databases">
        <title>Clostridium lapicellarii sp. nov., and Clostridium renhuaiense sp. nov., two species isolated from the mud in a fermentation cellar used for producing sauce-flavour Chinese liquors.</title>
        <authorList>
            <person name="Yang F."/>
            <person name="Wang H."/>
            <person name="Chen L.Q."/>
            <person name="Zhou N."/>
            <person name="Lu J.J."/>
            <person name="Pu X.X."/>
            <person name="Wan B."/>
            <person name="Wang L."/>
            <person name="Liu S.J."/>
        </authorList>
    </citation>
    <scope>NUCLEOTIDE SEQUENCE [LARGE SCALE GENOMIC DNA]</scope>
    <source>
        <strain evidence="6 7">MT-5</strain>
    </source>
</reference>
<dbReference type="InterPro" id="IPR047788">
    <property type="entry name" value="LysR-like_Sec_metab"/>
</dbReference>
<dbReference type="InterPro" id="IPR036388">
    <property type="entry name" value="WH-like_DNA-bd_sf"/>
</dbReference>
<keyword evidence="3" id="KW-0238">DNA-binding</keyword>
<keyword evidence="4" id="KW-0804">Transcription</keyword>
<dbReference type="Gene3D" id="1.10.10.10">
    <property type="entry name" value="Winged helix-like DNA-binding domain superfamily/Winged helix DNA-binding domain"/>
    <property type="match status" value="1"/>
</dbReference>
<sequence>MDFKQIDAFINVAKFKSFSKAANSIFLSQPAISSHIATLEKELKVQLFDRTSKEVVLTPAGESFLKFAIEILNTRDKAIHTLVNFNETISGKLKLAASTTPCNAIVPSLIKKFHDIYPDVTFDVVELNSAQIIKNIIRFDYEIGLVGEQVNDEKIKSYKLAKDELVIISHPSLNIPDIIDIASLFKYNFVLREKGSATRKTFEDILQQNGYNISNINSYFEVNNLDTLVQFVKKGLGISVVSNQVFRDYISLGLIRESKLNNISLNRSIYLILSSKRTLTPTAKAFFNLCKKTFNIKED</sequence>
<dbReference type="Proteomes" id="UP001564657">
    <property type="component" value="Unassembled WGS sequence"/>
</dbReference>
<dbReference type="PANTHER" id="PTHR30126">
    <property type="entry name" value="HTH-TYPE TRANSCRIPTIONAL REGULATOR"/>
    <property type="match status" value="1"/>
</dbReference>
<gene>
    <name evidence="6" type="ORF">AB8U03_11445</name>
</gene>
<accession>A0ABV4BPU8</accession>
<dbReference type="InterPro" id="IPR036390">
    <property type="entry name" value="WH_DNA-bd_sf"/>
</dbReference>
<proteinExistence type="inferred from homology"/>
<dbReference type="PANTHER" id="PTHR30126:SF64">
    <property type="entry name" value="HTH-TYPE TRANSCRIPTIONAL REGULATOR CITR"/>
    <property type="match status" value="1"/>
</dbReference>
<evidence type="ECO:0000313" key="7">
    <source>
        <dbReference type="Proteomes" id="UP001564657"/>
    </source>
</evidence>
<evidence type="ECO:0000256" key="1">
    <source>
        <dbReference type="ARBA" id="ARBA00009437"/>
    </source>
</evidence>
<organism evidence="6 7">
    <name type="scientific">Clostridium moutaii</name>
    <dbReference type="NCBI Taxonomy" id="3240932"/>
    <lineage>
        <taxon>Bacteria</taxon>
        <taxon>Bacillati</taxon>
        <taxon>Bacillota</taxon>
        <taxon>Clostridia</taxon>
        <taxon>Eubacteriales</taxon>
        <taxon>Clostridiaceae</taxon>
        <taxon>Clostridium</taxon>
    </lineage>
</organism>
<dbReference type="SUPFAM" id="SSF46785">
    <property type="entry name" value="Winged helix' DNA-binding domain"/>
    <property type="match status" value="1"/>
</dbReference>
<dbReference type="Pfam" id="PF03466">
    <property type="entry name" value="LysR_substrate"/>
    <property type="match status" value="1"/>
</dbReference>